<feature type="compositionally biased region" description="Low complexity" evidence="2">
    <location>
        <begin position="335"/>
        <end position="365"/>
    </location>
</feature>
<feature type="compositionally biased region" description="Polar residues" evidence="2">
    <location>
        <begin position="129"/>
        <end position="140"/>
    </location>
</feature>
<keyword evidence="5" id="KW-1185">Reference proteome</keyword>
<dbReference type="RefSeq" id="XP_002675078.1">
    <property type="nucleotide sequence ID" value="XM_002675032.1"/>
</dbReference>
<organism evidence="5">
    <name type="scientific">Naegleria gruberi</name>
    <name type="common">Amoeba</name>
    <dbReference type="NCBI Taxonomy" id="5762"/>
    <lineage>
        <taxon>Eukaryota</taxon>
        <taxon>Discoba</taxon>
        <taxon>Heterolobosea</taxon>
        <taxon>Tetramitia</taxon>
        <taxon>Eutetramitia</taxon>
        <taxon>Vahlkampfiidae</taxon>
        <taxon>Naegleria</taxon>
    </lineage>
</organism>
<dbReference type="GO" id="GO:0005737">
    <property type="term" value="C:cytoplasm"/>
    <property type="evidence" value="ECO:0007669"/>
    <property type="project" value="TreeGrafter"/>
</dbReference>
<feature type="region of interest" description="Disordered" evidence="2">
    <location>
        <begin position="70"/>
        <end position="107"/>
    </location>
</feature>
<feature type="compositionally biased region" description="Polar residues" evidence="2">
    <location>
        <begin position="439"/>
        <end position="454"/>
    </location>
</feature>
<dbReference type="GO" id="GO:0008270">
    <property type="term" value="F:zinc ion binding"/>
    <property type="evidence" value="ECO:0007669"/>
    <property type="project" value="UniProtKB-KW"/>
</dbReference>
<evidence type="ECO:0000259" key="3">
    <source>
        <dbReference type="PROSITE" id="PS50089"/>
    </source>
</evidence>
<dbReference type="SUPFAM" id="SSF57850">
    <property type="entry name" value="RING/U-box"/>
    <property type="match status" value="1"/>
</dbReference>
<dbReference type="VEuPathDB" id="AmoebaDB:NAEGRDRAFT_80464"/>
<reference evidence="4 5" key="1">
    <citation type="journal article" date="2010" name="Cell">
        <title>The genome of Naegleria gruberi illuminates early eukaryotic versatility.</title>
        <authorList>
            <person name="Fritz-Laylin L.K."/>
            <person name="Prochnik S.E."/>
            <person name="Ginger M.L."/>
            <person name="Dacks J.B."/>
            <person name="Carpenter M.L."/>
            <person name="Field M.C."/>
            <person name="Kuo A."/>
            <person name="Paredez A."/>
            <person name="Chapman J."/>
            <person name="Pham J."/>
            <person name="Shu S."/>
            <person name="Neupane R."/>
            <person name="Cipriano M."/>
            <person name="Mancuso J."/>
            <person name="Tu H."/>
            <person name="Salamov A."/>
            <person name="Lindquist E."/>
            <person name="Shapiro H."/>
            <person name="Lucas S."/>
            <person name="Grigoriev I.V."/>
            <person name="Cande W.Z."/>
            <person name="Fulton C."/>
            <person name="Rokhsar D.S."/>
            <person name="Dawson S.C."/>
        </authorList>
    </citation>
    <scope>NUCLEOTIDE SEQUENCE [LARGE SCALE GENOMIC DNA]</scope>
    <source>
        <strain evidence="4 5">NEG-M</strain>
    </source>
</reference>
<keyword evidence="1" id="KW-0863">Zinc-finger</keyword>
<dbReference type="InterPro" id="IPR003903">
    <property type="entry name" value="UIM_dom"/>
</dbReference>
<feature type="region of interest" description="Disordered" evidence="2">
    <location>
        <begin position="120"/>
        <end position="145"/>
    </location>
</feature>
<feature type="region of interest" description="Disordered" evidence="2">
    <location>
        <begin position="233"/>
        <end position="312"/>
    </location>
</feature>
<dbReference type="EMBL" id="GG738880">
    <property type="protein sequence ID" value="EFC42334.1"/>
    <property type="molecule type" value="Genomic_DNA"/>
</dbReference>
<dbReference type="AlphaFoldDB" id="D2VLM9"/>
<dbReference type="GeneID" id="8851898"/>
<evidence type="ECO:0000313" key="4">
    <source>
        <dbReference type="EMBL" id="EFC42334.1"/>
    </source>
</evidence>
<dbReference type="OrthoDB" id="21471at2759"/>
<feature type="domain" description="RING-type" evidence="3">
    <location>
        <begin position="154"/>
        <end position="201"/>
    </location>
</feature>
<dbReference type="eggNOG" id="KOG2789">
    <property type="taxonomic scope" value="Eukaryota"/>
</dbReference>
<evidence type="ECO:0000256" key="2">
    <source>
        <dbReference type="SAM" id="MobiDB-lite"/>
    </source>
</evidence>
<feature type="region of interest" description="Disordered" evidence="2">
    <location>
        <begin position="329"/>
        <end position="367"/>
    </location>
</feature>
<dbReference type="Proteomes" id="UP000006671">
    <property type="component" value="Unassembled WGS sequence"/>
</dbReference>
<name>D2VLM9_NAEGR</name>
<gene>
    <name evidence="4" type="ORF">NAEGRDRAFT_80464</name>
</gene>
<dbReference type="InterPro" id="IPR001841">
    <property type="entry name" value="Znf_RING"/>
</dbReference>
<accession>D2VLM9</accession>
<keyword evidence="1" id="KW-0479">Metal-binding</keyword>
<dbReference type="STRING" id="5762.D2VLM9"/>
<dbReference type="PANTHER" id="PTHR31315">
    <property type="entry name" value="PROTEIN SIP5"/>
    <property type="match status" value="1"/>
</dbReference>
<dbReference type="OMA" id="CCSQRIC"/>
<dbReference type="InterPro" id="IPR039301">
    <property type="entry name" value="Sip5/DA2"/>
</dbReference>
<dbReference type="InParanoid" id="D2VLM9"/>
<feature type="compositionally biased region" description="Low complexity" evidence="2">
    <location>
        <begin position="268"/>
        <end position="309"/>
    </location>
</feature>
<proteinExistence type="predicted"/>
<dbReference type="PANTHER" id="PTHR31315:SF1">
    <property type="entry name" value="PROTEIN SIP5"/>
    <property type="match status" value="1"/>
</dbReference>
<feature type="compositionally biased region" description="Basic and acidic residues" evidence="2">
    <location>
        <begin position="235"/>
        <end position="252"/>
    </location>
</feature>
<keyword evidence="1" id="KW-0862">Zinc</keyword>
<dbReference type="PROSITE" id="PS50330">
    <property type="entry name" value="UIM"/>
    <property type="match status" value="1"/>
</dbReference>
<protein>
    <submittedName>
        <fullName evidence="4">Predicted protein</fullName>
    </submittedName>
</protein>
<evidence type="ECO:0000313" key="5">
    <source>
        <dbReference type="Proteomes" id="UP000006671"/>
    </source>
</evidence>
<dbReference type="PROSITE" id="PS50089">
    <property type="entry name" value="ZF_RING_2"/>
    <property type="match status" value="1"/>
</dbReference>
<evidence type="ECO:0000256" key="1">
    <source>
        <dbReference type="PROSITE-ProRule" id="PRU00175"/>
    </source>
</evidence>
<feature type="region of interest" description="Disordered" evidence="2">
    <location>
        <begin position="434"/>
        <end position="454"/>
    </location>
</feature>
<sequence length="610" mass="68023">MGNTKSNNKIPAILCEPTYHIYSDTGAWDVATLKKLVIDGRLAPFYPPVSEVPPIPTTNTNNNTIITTTANHSHHHTNNNSTTTTTSQEQNRGRKRSTNSSTPDRKSSILSRFHTILHVNNNNNENNNHSTAVEQTSSAEPQAPRPLDEFYDECPICMMYYQGGMNVAKCCSQRICSECVIQICKQGPKHAETSSVCPFCKSCPFKIDYKGPKPWSQRCRELEEEQAVIQLKIKHQQEEDKQQEEERKKRLESSNSLNNSQQDASILSNLTRNNNTNTSFTSTTTTTTTNTLSNNNSFSSPTISTPSTNLVNPASGISFLETYFANRRMNEHQHQQQQQQTEESLTTTTNNSTTPTSSTYSTQNQDNDDSYFRYIFGTDRAPSSPTRTLQHALISRLQNRFFIEDDTADEDEEEDEHDYLGYYLAGNRSPIRRPAGPIYNNTNNNTRVGTPNRATNNNAAMSSSTVTPTTNNISSTPANDHIEGLPTFSDFIPNSIDVTNVSADDEMLNEAIRLSLLEQGTTHHESVILDFNIPINHTNTSNNISNNISVGINTTTTQQSISISPIISSPLSTLPNHSANTNQTISNSSVTFEENDEELQMVLRLSLLDK</sequence>
<dbReference type="KEGG" id="ngr:NAEGRDRAFT_80464"/>